<dbReference type="RefSeq" id="WP_275475564.1">
    <property type="nucleotide sequence ID" value="NZ_CP162940.1"/>
</dbReference>
<protein>
    <recommendedName>
        <fullName evidence="3">DUF2007 domain-containing protein</fullName>
    </recommendedName>
</protein>
<sequence>MSWFKNLFSKRVSIYISTNQDDYFRVANKLQSEGISFHTKTPFNPNPPTGMGYSSRDTQITYYEIYVKPDDEYRAMRVIHEKE</sequence>
<evidence type="ECO:0000313" key="2">
    <source>
        <dbReference type="Proteomes" id="UP001579974"/>
    </source>
</evidence>
<comment type="caution">
    <text evidence="1">The sequence shown here is derived from an EMBL/GenBank/DDBJ whole genome shotgun (WGS) entry which is preliminary data.</text>
</comment>
<accession>A0ABV5A8T7</accession>
<organism evidence="1 2">
    <name type="scientific">Alicyclobacillus fastidiosus</name>
    <dbReference type="NCBI Taxonomy" id="392011"/>
    <lineage>
        <taxon>Bacteria</taxon>
        <taxon>Bacillati</taxon>
        <taxon>Bacillota</taxon>
        <taxon>Bacilli</taxon>
        <taxon>Bacillales</taxon>
        <taxon>Alicyclobacillaceae</taxon>
        <taxon>Alicyclobacillus</taxon>
    </lineage>
</organism>
<dbReference type="Proteomes" id="UP001579974">
    <property type="component" value="Unassembled WGS sequence"/>
</dbReference>
<proteinExistence type="predicted"/>
<evidence type="ECO:0000313" key="1">
    <source>
        <dbReference type="EMBL" id="MFB5188724.1"/>
    </source>
</evidence>
<gene>
    <name evidence="1" type="ORF">KKP3000_001157</name>
</gene>
<keyword evidence="2" id="KW-1185">Reference proteome</keyword>
<name>A0ABV5A8T7_9BACL</name>
<reference evidence="1 2" key="1">
    <citation type="journal article" date="2024" name="Int. J. Mol. Sci.">
        <title>Exploration of Alicyclobacillus spp. Genome in Search of Antibiotic Resistance.</title>
        <authorList>
            <person name="Bucka-Kolendo J."/>
            <person name="Kiousi D.E."/>
            <person name="Dekowska A."/>
            <person name="Mikolajczuk-Szczyrba A."/>
            <person name="Karadedos D.M."/>
            <person name="Michael P."/>
            <person name="Galanis A."/>
            <person name="Sokolowska B."/>
        </authorList>
    </citation>
    <scope>NUCLEOTIDE SEQUENCE [LARGE SCALE GENOMIC DNA]</scope>
    <source>
        <strain evidence="1 2">KKP 3000</strain>
    </source>
</reference>
<dbReference type="EMBL" id="JBDXSU010000001">
    <property type="protein sequence ID" value="MFB5188724.1"/>
    <property type="molecule type" value="Genomic_DNA"/>
</dbReference>
<evidence type="ECO:0008006" key="3">
    <source>
        <dbReference type="Google" id="ProtNLM"/>
    </source>
</evidence>